<feature type="transmembrane region" description="Helical" evidence="1">
    <location>
        <begin position="63"/>
        <end position="88"/>
    </location>
</feature>
<evidence type="ECO:0008006" key="4">
    <source>
        <dbReference type="Google" id="ProtNLM"/>
    </source>
</evidence>
<keyword evidence="1" id="KW-0472">Membrane</keyword>
<keyword evidence="3" id="KW-1185">Reference proteome</keyword>
<evidence type="ECO:0000313" key="3">
    <source>
        <dbReference type="Proteomes" id="UP001491310"/>
    </source>
</evidence>
<organism evidence="2 3">
    <name type="scientific">Coccomyxa subellipsoidea</name>
    <dbReference type="NCBI Taxonomy" id="248742"/>
    <lineage>
        <taxon>Eukaryota</taxon>
        <taxon>Viridiplantae</taxon>
        <taxon>Chlorophyta</taxon>
        <taxon>core chlorophytes</taxon>
        <taxon>Trebouxiophyceae</taxon>
        <taxon>Trebouxiophyceae incertae sedis</taxon>
        <taxon>Coccomyxaceae</taxon>
        <taxon>Coccomyxa</taxon>
    </lineage>
</organism>
<sequence>MTEEQPPGPEQSELRQISKETGLWIAAAALCGGALVTGGAHYLNTAKKLNEEGVDAVARMRAVPIAVKALAVSTAATAAVGAAAIIALQFTGMQSKDVANVSSWQGALLMMQQHRV</sequence>
<evidence type="ECO:0000256" key="1">
    <source>
        <dbReference type="SAM" id="Phobius"/>
    </source>
</evidence>
<dbReference type="Proteomes" id="UP001491310">
    <property type="component" value="Unassembled WGS sequence"/>
</dbReference>
<name>A0ABR2Z0P0_9CHLO</name>
<keyword evidence="1" id="KW-0812">Transmembrane</keyword>
<keyword evidence="1" id="KW-1133">Transmembrane helix</keyword>
<reference evidence="2 3" key="1">
    <citation type="journal article" date="2024" name="Nat. Commun.">
        <title>Phylogenomics reveals the evolutionary origins of lichenization in chlorophyte algae.</title>
        <authorList>
            <person name="Puginier C."/>
            <person name="Libourel C."/>
            <person name="Otte J."/>
            <person name="Skaloud P."/>
            <person name="Haon M."/>
            <person name="Grisel S."/>
            <person name="Petersen M."/>
            <person name="Berrin J.G."/>
            <person name="Delaux P.M."/>
            <person name="Dal Grande F."/>
            <person name="Keller J."/>
        </authorList>
    </citation>
    <scope>NUCLEOTIDE SEQUENCE [LARGE SCALE GENOMIC DNA]</scope>
    <source>
        <strain evidence="2 3">SAG 216-7</strain>
    </source>
</reference>
<accession>A0ABR2Z0P0</accession>
<protein>
    <recommendedName>
        <fullName evidence="4">HIG1 domain-containing protein</fullName>
    </recommendedName>
</protein>
<comment type="caution">
    <text evidence="2">The sequence shown here is derived from an EMBL/GenBank/DDBJ whole genome shotgun (WGS) entry which is preliminary data.</text>
</comment>
<gene>
    <name evidence="2" type="ORF">WJX75_002213</name>
</gene>
<dbReference type="EMBL" id="JALJOT010000002">
    <property type="protein sequence ID" value="KAK9917241.1"/>
    <property type="molecule type" value="Genomic_DNA"/>
</dbReference>
<feature type="transmembrane region" description="Helical" evidence="1">
    <location>
        <begin position="21"/>
        <end position="43"/>
    </location>
</feature>
<evidence type="ECO:0000313" key="2">
    <source>
        <dbReference type="EMBL" id="KAK9917241.1"/>
    </source>
</evidence>
<proteinExistence type="predicted"/>